<evidence type="ECO:0000313" key="3">
    <source>
        <dbReference type="Proteomes" id="UP000318081"/>
    </source>
</evidence>
<dbReference type="EC" id="4.2.1.6" evidence="2"/>
<sequence length="283" mass="31558">MRDRIRVYHYRKPRLEQQASEDAWRALGRDLAKQPGAAAKTDPFAVFERLGEKKAWEDTVYEAGGKMPTEENIAFNENVFRWLREGAGDKVDLIHGGHGQCCAEGAIATCQRLEQFDLFWMEEPVPPTSSMDEMAKVAAATTIPIATGENLQGLEDFTRLIDKRAASILNLPPPNVGGLTEARKIATLAESRGMQIAPHFFSYGPLTWVAMVNLCMATPNVLILEANAMREVNPPVATNKRLNANHFFKEPIKFDGAYFVPSGKPGLGYEYDEKFVVSRKRLA</sequence>
<dbReference type="Pfam" id="PF13378">
    <property type="entry name" value="MR_MLE_C"/>
    <property type="match status" value="1"/>
</dbReference>
<dbReference type="InterPro" id="IPR036849">
    <property type="entry name" value="Enolase-like_C_sf"/>
</dbReference>
<dbReference type="Gene3D" id="3.20.20.120">
    <property type="entry name" value="Enolase-like C-terminal domain"/>
    <property type="match status" value="1"/>
</dbReference>
<feature type="domain" description="Mandelate racemase/muconate lactonizing enzyme C-terminal" evidence="1">
    <location>
        <begin position="12"/>
        <end position="144"/>
    </location>
</feature>
<dbReference type="InterPro" id="IPR029065">
    <property type="entry name" value="Enolase_C-like"/>
</dbReference>
<name>A0ABX5XVY4_9BACT</name>
<dbReference type="EMBL" id="CP036432">
    <property type="protein sequence ID" value="QDV85887.1"/>
    <property type="molecule type" value="Genomic_DNA"/>
</dbReference>
<dbReference type="SUPFAM" id="SSF51604">
    <property type="entry name" value="Enolase C-terminal domain-like"/>
    <property type="match status" value="1"/>
</dbReference>
<reference evidence="2 3" key="1">
    <citation type="submission" date="2019-02" db="EMBL/GenBank/DDBJ databases">
        <title>Deep-cultivation of Planctomycetes and their phenomic and genomic characterization uncovers novel biology.</title>
        <authorList>
            <person name="Wiegand S."/>
            <person name="Jogler M."/>
            <person name="Boedeker C."/>
            <person name="Pinto D."/>
            <person name="Vollmers J."/>
            <person name="Rivas-Marin E."/>
            <person name="Kohn T."/>
            <person name="Peeters S.H."/>
            <person name="Heuer A."/>
            <person name="Rast P."/>
            <person name="Oberbeckmann S."/>
            <person name="Bunk B."/>
            <person name="Jeske O."/>
            <person name="Meyerdierks A."/>
            <person name="Storesund J.E."/>
            <person name="Kallscheuer N."/>
            <person name="Luecker S."/>
            <person name="Lage O.M."/>
            <person name="Pohl T."/>
            <person name="Merkel B.J."/>
            <person name="Hornburger P."/>
            <person name="Mueller R.-W."/>
            <person name="Bruemmer F."/>
            <person name="Labrenz M."/>
            <person name="Spormann A.M."/>
            <person name="Op den Camp H."/>
            <person name="Overmann J."/>
            <person name="Amann R."/>
            <person name="Jetten M.S.M."/>
            <person name="Mascher T."/>
            <person name="Medema M.H."/>
            <person name="Devos D.P."/>
            <person name="Kaster A.-K."/>
            <person name="Ovreas L."/>
            <person name="Rohde M."/>
            <person name="Galperin M.Y."/>
            <person name="Jogler C."/>
        </authorList>
    </citation>
    <scope>NUCLEOTIDE SEQUENCE [LARGE SCALE GENOMIC DNA]</scope>
    <source>
        <strain evidence="2 3">TBK1r</strain>
    </source>
</reference>
<dbReference type="InterPro" id="IPR013342">
    <property type="entry name" value="Mandelate_racemase_C"/>
</dbReference>
<evidence type="ECO:0000259" key="1">
    <source>
        <dbReference type="SMART" id="SM00922"/>
    </source>
</evidence>
<dbReference type="RefSeq" id="WP_145216236.1">
    <property type="nucleotide sequence ID" value="NZ_CP036432.1"/>
</dbReference>
<keyword evidence="2" id="KW-0456">Lyase</keyword>
<dbReference type="SMART" id="SM00922">
    <property type="entry name" value="MR_MLE"/>
    <property type="match status" value="1"/>
</dbReference>
<accession>A0ABX5XVY4</accession>
<dbReference type="GO" id="GO:0008869">
    <property type="term" value="F:galactonate dehydratase activity"/>
    <property type="evidence" value="ECO:0007669"/>
    <property type="project" value="UniProtKB-EC"/>
</dbReference>
<dbReference type="PANTHER" id="PTHR48080">
    <property type="entry name" value="D-GALACTONATE DEHYDRATASE-RELATED"/>
    <property type="match status" value="1"/>
</dbReference>
<gene>
    <name evidence="2" type="primary">dgoD</name>
    <name evidence="2" type="ORF">TBK1r_49040</name>
</gene>
<protein>
    <submittedName>
        <fullName evidence="2">D-galactonate dehydratase</fullName>
        <ecNumber evidence="2">4.2.1.6</ecNumber>
    </submittedName>
</protein>
<evidence type="ECO:0000313" key="2">
    <source>
        <dbReference type="EMBL" id="QDV85887.1"/>
    </source>
</evidence>
<dbReference type="PANTHER" id="PTHR48080:SF2">
    <property type="entry name" value="D-GALACTONATE DEHYDRATASE"/>
    <property type="match status" value="1"/>
</dbReference>
<organism evidence="2 3">
    <name type="scientific">Stieleria magnilauensis</name>
    <dbReference type="NCBI Taxonomy" id="2527963"/>
    <lineage>
        <taxon>Bacteria</taxon>
        <taxon>Pseudomonadati</taxon>
        <taxon>Planctomycetota</taxon>
        <taxon>Planctomycetia</taxon>
        <taxon>Pirellulales</taxon>
        <taxon>Pirellulaceae</taxon>
        <taxon>Stieleria</taxon>
    </lineage>
</organism>
<keyword evidence="3" id="KW-1185">Reference proteome</keyword>
<dbReference type="Proteomes" id="UP000318081">
    <property type="component" value="Chromosome"/>
</dbReference>
<dbReference type="InterPro" id="IPR034593">
    <property type="entry name" value="DgoD-like"/>
</dbReference>
<proteinExistence type="predicted"/>